<evidence type="ECO:0000313" key="2">
    <source>
        <dbReference type="EMBL" id="SBW84965.1"/>
    </source>
</evidence>
<reference evidence="3" key="1">
    <citation type="submission" date="2016-07" db="EMBL/GenBank/DDBJ databases">
        <authorList>
            <person name="Florea S."/>
            <person name="Webb J.S."/>
            <person name="Jaromczyk J."/>
            <person name="Schardl C.L."/>
        </authorList>
    </citation>
    <scope>NUCLEOTIDE SEQUENCE [LARGE SCALE GENOMIC DNA]</scope>
    <source>
        <strain evidence="3">1YdBTEX2</strain>
    </source>
</reference>
<dbReference type="Proteomes" id="UP000245431">
    <property type="component" value="Chromosome PVE_r2"/>
</dbReference>
<proteinExistence type="predicted"/>
<feature type="signal peptide" evidence="1">
    <location>
        <begin position="1"/>
        <end position="23"/>
    </location>
</feature>
<gene>
    <name evidence="2" type="ORF">PVE_R2G0940</name>
</gene>
<organism evidence="2 3">
    <name type="scientific">Pseudomonas veronii 1YdBTEX2</name>
    <dbReference type="NCBI Taxonomy" id="1295141"/>
    <lineage>
        <taxon>Bacteria</taxon>
        <taxon>Pseudomonadati</taxon>
        <taxon>Pseudomonadota</taxon>
        <taxon>Gammaproteobacteria</taxon>
        <taxon>Pseudomonadales</taxon>
        <taxon>Pseudomonadaceae</taxon>
        <taxon>Pseudomonas</taxon>
    </lineage>
</organism>
<evidence type="ECO:0000256" key="1">
    <source>
        <dbReference type="SAM" id="SignalP"/>
    </source>
</evidence>
<evidence type="ECO:0000313" key="3">
    <source>
        <dbReference type="Proteomes" id="UP000245431"/>
    </source>
</evidence>
<sequence length="118" mass="12087">MFVSMIGAFAQPVVLAMSLYSSAESLTTVMSSHTAPIAPVASVEPVAASNEELAEITAPGIQLSKYLTPAGKASMCAALTKALGTNSATPAINQTLRDCYPEASSSKALENSPISKPL</sequence>
<keyword evidence="1" id="KW-0732">Signal</keyword>
<protein>
    <submittedName>
        <fullName evidence="2">Conserved hypothetical secreted protein</fullName>
    </submittedName>
</protein>
<name>A0A1D3K9P2_PSEVE</name>
<dbReference type="AlphaFoldDB" id="A0A1D3K9P2"/>
<dbReference type="EMBL" id="LT599584">
    <property type="protein sequence ID" value="SBW84965.1"/>
    <property type="molecule type" value="Genomic_DNA"/>
</dbReference>
<feature type="chain" id="PRO_5008916582" evidence="1">
    <location>
        <begin position="24"/>
        <end position="118"/>
    </location>
</feature>
<accession>A0A1D3K9P2</accession>